<dbReference type="PROSITE" id="PS50110">
    <property type="entry name" value="RESPONSE_REGULATORY"/>
    <property type="match status" value="1"/>
</dbReference>
<evidence type="ECO:0000256" key="7">
    <source>
        <dbReference type="PROSITE-ProRule" id="PRU00169"/>
    </source>
</evidence>
<reference evidence="11 12" key="1">
    <citation type="submission" date="2019-09" db="EMBL/GenBank/DDBJ databases">
        <authorList>
            <person name="Chandra G."/>
            <person name="Truman W A."/>
        </authorList>
    </citation>
    <scope>NUCLEOTIDE SEQUENCE [LARGE SCALE GENOMIC DNA]</scope>
    <source>
        <strain evidence="11">PS943</strain>
    </source>
</reference>
<dbReference type="Gene3D" id="3.30.565.10">
    <property type="entry name" value="Histidine kinase-like ATPase, C-terminal domain"/>
    <property type="match status" value="1"/>
</dbReference>
<feature type="transmembrane region" description="Helical" evidence="8">
    <location>
        <begin position="20"/>
        <end position="44"/>
    </location>
</feature>
<dbReference type="InterPro" id="IPR011006">
    <property type="entry name" value="CheY-like_superfamily"/>
</dbReference>
<proteinExistence type="predicted"/>
<evidence type="ECO:0000256" key="4">
    <source>
        <dbReference type="ARBA" id="ARBA00022679"/>
    </source>
</evidence>
<dbReference type="Pfam" id="PF02518">
    <property type="entry name" value="HATPase_c"/>
    <property type="match status" value="1"/>
</dbReference>
<evidence type="ECO:0000259" key="10">
    <source>
        <dbReference type="PROSITE" id="PS50110"/>
    </source>
</evidence>
<dbReference type="SMART" id="SM00387">
    <property type="entry name" value="HATPase_c"/>
    <property type="match status" value="1"/>
</dbReference>
<keyword evidence="6" id="KW-0902">Two-component regulatory system</keyword>
<evidence type="ECO:0000256" key="1">
    <source>
        <dbReference type="ARBA" id="ARBA00000085"/>
    </source>
</evidence>
<dbReference type="CDD" id="cd16922">
    <property type="entry name" value="HATPase_EvgS-ArcB-TorS-like"/>
    <property type="match status" value="1"/>
</dbReference>
<evidence type="ECO:0000256" key="8">
    <source>
        <dbReference type="SAM" id="Phobius"/>
    </source>
</evidence>
<dbReference type="SUPFAM" id="SSF52172">
    <property type="entry name" value="CheY-like"/>
    <property type="match status" value="1"/>
</dbReference>
<evidence type="ECO:0000256" key="2">
    <source>
        <dbReference type="ARBA" id="ARBA00012438"/>
    </source>
</evidence>
<dbReference type="PANTHER" id="PTHR43047:SF64">
    <property type="entry name" value="HISTIDINE KINASE CONTAINING CHEY-HOMOLOGOUS RECEIVER DOMAIN AND PAS DOMAIN-RELATED"/>
    <property type="match status" value="1"/>
</dbReference>
<dbReference type="Pfam" id="PF00072">
    <property type="entry name" value="Response_reg"/>
    <property type="match status" value="1"/>
</dbReference>
<dbReference type="InterPro" id="IPR001789">
    <property type="entry name" value="Sig_transdc_resp-reg_receiver"/>
</dbReference>
<dbReference type="Gene3D" id="3.30.450.20">
    <property type="entry name" value="PAS domain"/>
    <property type="match status" value="1"/>
</dbReference>
<organism evidence="11 12">
    <name type="scientific">Pseudomonas fluorescens</name>
    <dbReference type="NCBI Taxonomy" id="294"/>
    <lineage>
        <taxon>Bacteria</taxon>
        <taxon>Pseudomonadati</taxon>
        <taxon>Pseudomonadota</taxon>
        <taxon>Gammaproteobacteria</taxon>
        <taxon>Pseudomonadales</taxon>
        <taxon>Pseudomonadaceae</taxon>
        <taxon>Pseudomonas</taxon>
    </lineage>
</organism>
<dbReference type="InterPro" id="IPR036097">
    <property type="entry name" value="HisK_dim/P_sf"/>
</dbReference>
<dbReference type="InterPro" id="IPR003661">
    <property type="entry name" value="HisK_dim/P_dom"/>
</dbReference>
<dbReference type="SUPFAM" id="SSF55785">
    <property type="entry name" value="PYP-like sensor domain (PAS domain)"/>
    <property type="match status" value="1"/>
</dbReference>
<dbReference type="Proteomes" id="UP000325645">
    <property type="component" value="Unassembled WGS sequence"/>
</dbReference>
<dbReference type="EMBL" id="CABVJH010000002">
    <property type="protein sequence ID" value="VVQ29192.1"/>
    <property type="molecule type" value="Genomic_DNA"/>
</dbReference>
<dbReference type="Gene3D" id="1.10.287.130">
    <property type="match status" value="1"/>
</dbReference>
<dbReference type="CDD" id="cd17546">
    <property type="entry name" value="REC_hyHK_CKI1_RcsC-like"/>
    <property type="match status" value="1"/>
</dbReference>
<keyword evidence="8" id="KW-1133">Transmembrane helix</keyword>
<dbReference type="InterPro" id="IPR035965">
    <property type="entry name" value="PAS-like_dom_sf"/>
</dbReference>
<evidence type="ECO:0000313" key="12">
    <source>
        <dbReference type="Proteomes" id="UP000325645"/>
    </source>
</evidence>
<sequence length="944" mass="104726">MKYKQFFQPVDKSFSSPKAIGKLLQLLAWVLLVCLFCGLCFYWVSSFNNEVSKHRRVMNDKVFNVQELLFQREALLLHFSRSVYLKAPDVLPPAEALKVPLGQDQRKKLLLGNFNSPWSLSLSGRDLRELDELQMGLVYVSNNAEHTISRIHDRSFDHYVLPSTVLNALAATAAVSNQAFIWLNDPNDPFSRIYIFRRISNEKDGGWLGLEMVGKELATALIAQDSDGYLLLNKARRQVLGSEPNKDLSPYFSTVWSKDGFGFTGSGLDLGYLSLTKSIGGSKWVLIYYVPFETLLASLWWETVLALVVFGLMAVGIQRLVLRINRRLVNPALHRLEALIESEEFSRTVIDTAPVALCVLRRIDGQVVLENRLCVQWLGAQAQAQRISWSQDWIRRAFDDNSAVCEELETASGHHLYLSSVPTRYKGEDVLFCTFSDISARKQMELALARAKHHSDTANEAKSVFLATISHEIRTPLYGLLGTLELLGLTKLEPQQANYLDAMQRSASTLGHLINDVLDVSKIEAGQLVLEPDDFNPCELVQELIQMFSAAAQRKGLVLQAFCDPKLPTIMRGDVARIRQILSNLLGNALKFTDSGRVVLRVRVESRDCERLNLLWQVTDTGCGIRAEEQSRLFEPFYQAGDRQSRAGGTGLGLSICQRLAELMNGDIRLVSADGLGSSFTLSLPLELGRPQSVSEQSIRLASRPVFVSSPLREAAENVCAWLNRWGASAQILKNPELQLPQLATLVELVVQGDASGPARLPNTSRVRAHFAAPEQPALTDTAWEVNLNNIRGIGQAVSLAQGNGQTQAEAKAQPLRRLLQRVLVVEDNLINQLVLKEQLEVLGCEVTLASDGREALVLWACGAFDLVLTDINMPGMDGHQLARQLRRIGCIAPIVGATASTDPGEIERCIDSGMNLCMTKPVDLLSLFNNLNALKSEITVCVQ</sequence>
<evidence type="ECO:0000259" key="9">
    <source>
        <dbReference type="PROSITE" id="PS50109"/>
    </source>
</evidence>
<keyword evidence="5 11" id="KW-0418">Kinase</keyword>
<dbReference type="SUPFAM" id="SSF47384">
    <property type="entry name" value="Homodimeric domain of signal transducing histidine kinase"/>
    <property type="match status" value="1"/>
</dbReference>
<dbReference type="InterPro" id="IPR004358">
    <property type="entry name" value="Sig_transdc_His_kin-like_C"/>
</dbReference>
<evidence type="ECO:0000256" key="5">
    <source>
        <dbReference type="ARBA" id="ARBA00022777"/>
    </source>
</evidence>
<feature type="transmembrane region" description="Helical" evidence="8">
    <location>
        <begin position="299"/>
        <end position="317"/>
    </location>
</feature>
<evidence type="ECO:0000256" key="3">
    <source>
        <dbReference type="ARBA" id="ARBA00022553"/>
    </source>
</evidence>
<dbReference type="SUPFAM" id="SSF55874">
    <property type="entry name" value="ATPase domain of HSP90 chaperone/DNA topoisomerase II/histidine kinase"/>
    <property type="match status" value="1"/>
</dbReference>
<dbReference type="InterPro" id="IPR003594">
    <property type="entry name" value="HATPase_dom"/>
</dbReference>
<feature type="domain" description="Histidine kinase" evidence="9">
    <location>
        <begin position="468"/>
        <end position="688"/>
    </location>
</feature>
<protein>
    <recommendedName>
        <fullName evidence="2">histidine kinase</fullName>
        <ecNumber evidence="2">2.7.13.3</ecNumber>
    </recommendedName>
</protein>
<gene>
    <name evidence="11" type="primary">rcsC_3</name>
    <name evidence="11" type="ORF">PS943_01188</name>
</gene>
<dbReference type="SMART" id="SM00388">
    <property type="entry name" value="HisKA"/>
    <property type="match status" value="1"/>
</dbReference>
<dbReference type="PROSITE" id="PS50109">
    <property type="entry name" value="HIS_KIN"/>
    <property type="match status" value="1"/>
</dbReference>
<dbReference type="EC" id="2.7.13.3" evidence="2"/>
<evidence type="ECO:0000256" key="6">
    <source>
        <dbReference type="ARBA" id="ARBA00023012"/>
    </source>
</evidence>
<name>A0A5E7W2I0_PSEFL</name>
<dbReference type="FunFam" id="3.30.565.10:FF:000010">
    <property type="entry name" value="Sensor histidine kinase RcsC"/>
    <property type="match status" value="1"/>
</dbReference>
<dbReference type="CDD" id="cd00082">
    <property type="entry name" value="HisKA"/>
    <property type="match status" value="1"/>
</dbReference>
<dbReference type="PRINTS" id="PR00344">
    <property type="entry name" value="BCTRLSENSOR"/>
</dbReference>
<dbReference type="Pfam" id="PF00512">
    <property type="entry name" value="HisKA"/>
    <property type="match status" value="1"/>
</dbReference>
<dbReference type="InterPro" id="IPR036890">
    <property type="entry name" value="HATPase_C_sf"/>
</dbReference>
<dbReference type="AlphaFoldDB" id="A0A5E7W2I0"/>
<feature type="modified residue" description="4-aspartylphosphate" evidence="7">
    <location>
        <position position="871"/>
    </location>
</feature>
<evidence type="ECO:0000313" key="11">
    <source>
        <dbReference type="EMBL" id="VVQ29192.1"/>
    </source>
</evidence>
<keyword evidence="4 11" id="KW-0808">Transferase</keyword>
<dbReference type="GO" id="GO:0000155">
    <property type="term" value="F:phosphorelay sensor kinase activity"/>
    <property type="evidence" value="ECO:0007669"/>
    <property type="project" value="InterPro"/>
</dbReference>
<dbReference type="InterPro" id="IPR005467">
    <property type="entry name" value="His_kinase_dom"/>
</dbReference>
<dbReference type="PANTHER" id="PTHR43047">
    <property type="entry name" value="TWO-COMPONENT HISTIDINE PROTEIN KINASE"/>
    <property type="match status" value="1"/>
</dbReference>
<dbReference type="Gene3D" id="3.40.50.2300">
    <property type="match status" value="1"/>
</dbReference>
<feature type="domain" description="Response regulatory" evidence="10">
    <location>
        <begin position="822"/>
        <end position="936"/>
    </location>
</feature>
<comment type="catalytic activity">
    <reaction evidence="1">
        <text>ATP + protein L-histidine = ADP + protein N-phospho-L-histidine.</text>
        <dbReference type="EC" id="2.7.13.3"/>
    </reaction>
</comment>
<keyword evidence="8" id="KW-0812">Transmembrane</keyword>
<accession>A0A5E7W2I0</accession>
<keyword evidence="3 7" id="KW-0597">Phosphoprotein</keyword>
<keyword evidence="8" id="KW-0472">Membrane</keyword>
<dbReference type="SMART" id="SM00448">
    <property type="entry name" value="REC"/>
    <property type="match status" value="1"/>
</dbReference>